<feature type="transmembrane region" description="Helical" evidence="6">
    <location>
        <begin position="192"/>
        <end position="213"/>
    </location>
</feature>
<dbReference type="PANTHER" id="PTHR10010">
    <property type="entry name" value="SOLUTE CARRIER FAMILY 34 SODIUM PHOSPHATE , MEMBER 2-RELATED"/>
    <property type="match status" value="1"/>
</dbReference>
<dbReference type="InterPro" id="IPR003841">
    <property type="entry name" value="Na/Pi_transpt"/>
</dbReference>
<evidence type="ECO:0000313" key="7">
    <source>
        <dbReference type="EMBL" id="SVB50394.1"/>
    </source>
</evidence>
<dbReference type="GO" id="GO:0044341">
    <property type="term" value="P:sodium-dependent phosphate transport"/>
    <property type="evidence" value="ECO:0007669"/>
    <property type="project" value="InterPro"/>
</dbReference>
<proteinExistence type="predicted"/>
<reference evidence="7" key="1">
    <citation type="submission" date="2018-05" db="EMBL/GenBank/DDBJ databases">
        <authorList>
            <person name="Lanie J.A."/>
            <person name="Ng W.-L."/>
            <person name="Kazmierczak K.M."/>
            <person name="Andrzejewski T.M."/>
            <person name="Davidsen T.M."/>
            <person name="Wayne K.J."/>
            <person name="Tettelin H."/>
            <person name="Glass J.I."/>
            <person name="Rusch D."/>
            <person name="Podicherti R."/>
            <person name="Tsui H.-C.T."/>
            <person name="Winkler M.E."/>
        </authorList>
    </citation>
    <scope>NUCLEOTIDE SEQUENCE</scope>
</reference>
<evidence type="ECO:0008006" key="8">
    <source>
        <dbReference type="Google" id="ProtNLM"/>
    </source>
</evidence>
<protein>
    <recommendedName>
        <fullName evidence="8">PhoU domain-containing protein</fullName>
    </recommendedName>
</protein>
<evidence type="ECO:0000256" key="4">
    <source>
        <dbReference type="ARBA" id="ARBA00022989"/>
    </source>
</evidence>
<feature type="transmembrane region" description="Helical" evidence="6">
    <location>
        <begin position="53"/>
        <end position="83"/>
    </location>
</feature>
<dbReference type="GO" id="GO:0005886">
    <property type="term" value="C:plasma membrane"/>
    <property type="evidence" value="ECO:0007669"/>
    <property type="project" value="UniProtKB-SubCell"/>
</dbReference>
<name>A0A382EK03_9ZZZZ</name>
<sequence>MKNEKLLTILRILGVIGCLYFFLIGIGGMGAAFKGEFKDTAAKLLEATRSPIVGLFIGILATTIVQSSSTTTSLIVGLVAAGALDVTGAIFMVMGANVGTTVTAKIVSLGHITRKSEFRRAFAASSVHDTFNLVTVAIMLPLELKFKILETSARYLGSAFVDVTGVTKPENYVKKATKPVIEWMGDALNSELWLLIISVAITFFMLFAIVKLLQSLVLKKLESFFDAYLFRNAAIAFVVGMCLTVLVQSSSITTSLIVPLAGAGVLRLQQVFPFTIGAN</sequence>
<accession>A0A382EK03</accession>
<evidence type="ECO:0000256" key="6">
    <source>
        <dbReference type="SAM" id="Phobius"/>
    </source>
</evidence>
<dbReference type="NCBIfam" id="NF037997">
    <property type="entry name" value="Na_Pi_symport"/>
    <property type="match status" value="1"/>
</dbReference>
<comment type="subcellular location">
    <subcellularLocation>
        <location evidence="1">Cell membrane</location>
        <topology evidence="1">Multi-pass membrane protein</topology>
    </subcellularLocation>
</comment>
<evidence type="ECO:0000256" key="1">
    <source>
        <dbReference type="ARBA" id="ARBA00004651"/>
    </source>
</evidence>
<keyword evidence="2" id="KW-1003">Cell membrane</keyword>
<evidence type="ECO:0000256" key="3">
    <source>
        <dbReference type="ARBA" id="ARBA00022692"/>
    </source>
</evidence>
<feature type="transmembrane region" description="Helical" evidence="6">
    <location>
        <begin position="225"/>
        <end position="247"/>
    </location>
</feature>
<feature type="transmembrane region" description="Helical" evidence="6">
    <location>
        <begin position="12"/>
        <end position="33"/>
    </location>
</feature>
<organism evidence="7">
    <name type="scientific">marine metagenome</name>
    <dbReference type="NCBI Taxonomy" id="408172"/>
    <lineage>
        <taxon>unclassified sequences</taxon>
        <taxon>metagenomes</taxon>
        <taxon>ecological metagenomes</taxon>
    </lineage>
</organism>
<dbReference type="GO" id="GO:0005436">
    <property type="term" value="F:sodium:phosphate symporter activity"/>
    <property type="evidence" value="ECO:0007669"/>
    <property type="project" value="InterPro"/>
</dbReference>
<gene>
    <name evidence="7" type="ORF">METZ01_LOCUS203248</name>
</gene>
<feature type="non-terminal residue" evidence="7">
    <location>
        <position position="279"/>
    </location>
</feature>
<keyword evidence="4 6" id="KW-1133">Transmembrane helix</keyword>
<evidence type="ECO:0000256" key="5">
    <source>
        <dbReference type="ARBA" id="ARBA00023136"/>
    </source>
</evidence>
<dbReference type="PANTHER" id="PTHR10010:SF46">
    <property type="entry name" value="SODIUM-DEPENDENT PHOSPHATE TRANSPORT PROTEIN 2B"/>
    <property type="match status" value="1"/>
</dbReference>
<dbReference type="EMBL" id="UINC01044655">
    <property type="protein sequence ID" value="SVB50394.1"/>
    <property type="molecule type" value="Genomic_DNA"/>
</dbReference>
<dbReference type="Pfam" id="PF02690">
    <property type="entry name" value="Na_Pi_cotrans"/>
    <property type="match status" value="2"/>
</dbReference>
<keyword evidence="3 6" id="KW-0812">Transmembrane</keyword>
<dbReference type="AlphaFoldDB" id="A0A382EK03"/>
<keyword evidence="5 6" id="KW-0472">Membrane</keyword>
<evidence type="ECO:0000256" key="2">
    <source>
        <dbReference type="ARBA" id="ARBA00022475"/>
    </source>
</evidence>